<dbReference type="AlphaFoldDB" id="A0A2D3WAP2"/>
<evidence type="ECO:0000313" key="8">
    <source>
        <dbReference type="Proteomes" id="UP000231638"/>
    </source>
</evidence>
<feature type="active site" evidence="6">
    <location>
        <position position="325"/>
    </location>
</feature>
<keyword evidence="2 5" id="KW-0808">Transferase</keyword>
<evidence type="ECO:0000313" key="7">
    <source>
        <dbReference type="EMBL" id="DAB35787.1"/>
    </source>
</evidence>
<dbReference type="PANTHER" id="PTHR47790">
    <property type="entry name" value="TRNA/TMRNA (URACIL-C(5))-METHYLTRANSFERASE"/>
    <property type="match status" value="1"/>
</dbReference>
<comment type="caution">
    <text evidence="7">The sequence shown here is derived from an EMBL/GenBank/DDBJ whole genome shotgun (WGS) entry which is preliminary data.</text>
</comment>
<dbReference type="GO" id="GO:0019843">
    <property type="term" value="F:rRNA binding"/>
    <property type="evidence" value="ECO:0007669"/>
    <property type="project" value="TreeGrafter"/>
</dbReference>
<dbReference type="PROSITE" id="PS51687">
    <property type="entry name" value="SAM_MT_RNA_M5U"/>
    <property type="match status" value="1"/>
</dbReference>
<dbReference type="GO" id="GO:0000049">
    <property type="term" value="F:tRNA binding"/>
    <property type="evidence" value="ECO:0007669"/>
    <property type="project" value="TreeGrafter"/>
</dbReference>
<dbReference type="STRING" id="366522.GCA_001548055_01297"/>
<feature type="active site" description="Nucleophile" evidence="5">
    <location>
        <position position="325"/>
    </location>
</feature>
<reference evidence="7 8" key="1">
    <citation type="journal article" date="2017" name="Front. Microbiol.">
        <title>Comparative Genomic Analysis of the Class Epsilonproteobacteria and Proposed Reclassification to Epsilonbacteraeota (phyl. nov.).</title>
        <authorList>
            <person name="Waite D.W."/>
            <person name="Vanwonterghem I."/>
            <person name="Rinke C."/>
            <person name="Parks D.H."/>
            <person name="Zhang Y."/>
            <person name="Takai K."/>
            <person name="Sievert S.M."/>
            <person name="Simon J."/>
            <person name="Campbell B.J."/>
            <person name="Hanson T.E."/>
            <person name="Woyke T."/>
            <person name="Klotz M.G."/>
            <person name="Hugenholtz P."/>
        </authorList>
    </citation>
    <scope>NUCLEOTIDE SEQUENCE [LARGE SCALE GENOMIC DNA]</scope>
    <source>
        <strain evidence="7">UBA11420</strain>
    </source>
</reference>
<dbReference type="GO" id="GO:0005829">
    <property type="term" value="C:cytosol"/>
    <property type="evidence" value="ECO:0007669"/>
    <property type="project" value="TreeGrafter"/>
</dbReference>
<feature type="binding site" evidence="5">
    <location>
        <position position="219"/>
    </location>
    <ligand>
        <name>S-adenosyl-L-methionine</name>
        <dbReference type="ChEBI" id="CHEBI:59789"/>
    </ligand>
</feature>
<dbReference type="FunFam" id="3.40.50.150:FF:000012">
    <property type="entry name" value="tRNA/tmRNA (uracil-C(5))-methyltransferase"/>
    <property type="match status" value="1"/>
</dbReference>
<dbReference type="PROSITE" id="PS01230">
    <property type="entry name" value="TRMA_1"/>
    <property type="match status" value="1"/>
</dbReference>
<dbReference type="SUPFAM" id="SSF53335">
    <property type="entry name" value="S-adenosyl-L-methionine-dependent methyltransferases"/>
    <property type="match status" value="1"/>
</dbReference>
<dbReference type="InterPro" id="IPR029063">
    <property type="entry name" value="SAM-dependent_MTases_sf"/>
</dbReference>
<dbReference type="NCBIfam" id="TIGR02143">
    <property type="entry name" value="trmA_only"/>
    <property type="match status" value="1"/>
</dbReference>
<dbReference type="Gene3D" id="2.40.50.1070">
    <property type="match status" value="1"/>
</dbReference>
<keyword evidence="1 5" id="KW-0489">Methyltransferase</keyword>
<sequence>MECSYFGKCGSCTLYRLDYEDQIISKKEAITTLFESLYQGSFDFFPSQDSHYRSRAEFRLWKEGDTLSYAMGAADKKSTLCIDACPKVDLKIAVLMPELLKAIESSSILREKIFSIEFLCTSEHLLVTLLYHKPLHVAWDEEAKILEQRFGIGIIGRSRGIKRVLSRDFAEECLEIAGRTYRYRVFEGGFSQPNRAINRAMIAWVLEQMSECEDLLELYCGYGNFTIPLASKFQKVLATEISKTSIKSALINCELNDVHTISFLRMSAEELTSALNHERTFNRLAHLDLDAYRFSHVFVDPPRSGMDEKSLAFISQFEHIIYISCNPQTLKRDLEILALRYEIKRFALFDQFPNTEHLESGVILKRRSIS</sequence>
<evidence type="ECO:0000256" key="5">
    <source>
        <dbReference type="PROSITE-ProRule" id="PRU01024"/>
    </source>
</evidence>
<evidence type="ECO:0000256" key="3">
    <source>
        <dbReference type="ARBA" id="ARBA00022691"/>
    </source>
</evidence>
<accession>A0A2D3WAP2</accession>
<comment type="similarity">
    <text evidence="5">Belongs to the class I-like SAM-binding methyltransferase superfamily. RNA M5U methyltransferase family.</text>
</comment>
<keyword evidence="3 5" id="KW-0949">S-adenosyl-L-methionine</keyword>
<dbReference type="GO" id="GO:0030697">
    <property type="term" value="F:tRNA (uracil(54)-C5)-methyltransferase activity, S-adenosyl methionine-dependent"/>
    <property type="evidence" value="ECO:0007669"/>
    <property type="project" value="InterPro"/>
</dbReference>
<dbReference type="GO" id="GO:0032259">
    <property type="term" value="P:methylation"/>
    <property type="evidence" value="ECO:0007669"/>
    <property type="project" value="UniProtKB-KW"/>
</dbReference>
<protein>
    <submittedName>
        <fullName evidence="7">tRNA (Uridine(54)-C5)-methyltransferase TrmA</fullName>
    </submittedName>
</protein>
<feature type="binding site" evidence="5">
    <location>
        <position position="192"/>
    </location>
    <ligand>
        <name>S-adenosyl-L-methionine</name>
        <dbReference type="ChEBI" id="CHEBI:59789"/>
    </ligand>
</feature>
<keyword evidence="4" id="KW-0819">tRNA processing</keyword>
<evidence type="ECO:0000256" key="4">
    <source>
        <dbReference type="ARBA" id="ARBA00022694"/>
    </source>
</evidence>
<feature type="binding site" evidence="5">
    <location>
        <position position="300"/>
    </location>
    <ligand>
        <name>S-adenosyl-L-methionine</name>
        <dbReference type="ChEBI" id="CHEBI:59789"/>
    </ligand>
</feature>
<dbReference type="InterPro" id="IPR010280">
    <property type="entry name" value="U5_MeTrfase_fam"/>
</dbReference>
<dbReference type="HAMAP" id="MF_01011">
    <property type="entry name" value="RNA_methyltr_TrmA"/>
    <property type="match status" value="1"/>
</dbReference>
<name>A0A2D3WAP2_9BACT</name>
<feature type="binding site" evidence="5">
    <location>
        <position position="240"/>
    </location>
    <ligand>
        <name>S-adenosyl-L-methionine</name>
        <dbReference type="ChEBI" id="CHEBI:59789"/>
    </ligand>
</feature>
<dbReference type="PANTHER" id="PTHR47790:SF2">
    <property type="entry name" value="TRNA_TMRNA (URACIL-C(5))-METHYLTRANSFERASE"/>
    <property type="match status" value="1"/>
</dbReference>
<dbReference type="InterPro" id="IPR030390">
    <property type="entry name" value="MeTrfase_TrmA_AS"/>
</dbReference>
<dbReference type="Gene3D" id="3.40.50.150">
    <property type="entry name" value="Vaccinia Virus protein VP39"/>
    <property type="match status" value="1"/>
</dbReference>
<evidence type="ECO:0000256" key="2">
    <source>
        <dbReference type="ARBA" id="ARBA00022679"/>
    </source>
</evidence>
<gene>
    <name evidence="7" type="ORF">CFH80_08345</name>
</gene>
<dbReference type="EMBL" id="DLUG01000216">
    <property type="protein sequence ID" value="DAB35787.1"/>
    <property type="molecule type" value="Genomic_DNA"/>
</dbReference>
<dbReference type="Proteomes" id="UP000231638">
    <property type="component" value="Unassembled WGS sequence"/>
</dbReference>
<evidence type="ECO:0000256" key="1">
    <source>
        <dbReference type="ARBA" id="ARBA00022603"/>
    </source>
</evidence>
<dbReference type="CDD" id="cd02440">
    <property type="entry name" value="AdoMet_MTases"/>
    <property type="match status" value="1"/>
</dbReference>
<proteinExistence type="inferred from homology"/>
<organism evidence="7 8">
    <name type="scientific">Sulfurospirillum cavolei</name>
    <dbReference type="NCBI Taxonomy" id="366522"/>
    <lineage>
        <taxon>Bacteria</taxon>
        <taxon>Pseudomonadati</taxon>
        <taxon>Campylobacterota</taxon>
        <taxon>Epsilonproteobacteria</taxon>
        <taxon>Campylobacterales</taxon>
        <taxon>Sulfurospirillaceae</taxon>
        <taxon>Sulfurospirillum</taxon>
    </lineage>
</organism>
<dbReference type="InterPro" id="IPR011869">
    <property type="entry name" value="TrmA_MeTrfase"/>
</dbReference>
<dbReference type="Pfam" id="PF05958">
    <property type="entry name" value="tRNA_U5-meth_tr"/>
    <property type="match status" value="1"/>
</dbReference>
<dbReference type="GO" id="GO:0008033">
    <property type="term" value="P:tRNA processing"/>
    <property type="evidence" value="ECO:0007669"/>
    <property type="project" value="UniProtKB-KW"/>
</dbReference>
<evidence type="ECO:0000256" key="6">
    <source>
        <dbReference type="PROSITE-ProRule" id="PRU10015"/>
    </source>
</evidence>